<keyword evidence="1" id="KW-0472">Membrane</keyword>
<accession>A0A415G646</accession>
<keyword evidence="1" id="KW-1133">Transmembrane helix</keyword>
<dbReference type="EMBL" id="QRNJ01000038">
    <property type="protein sequence ID" value="RHK38137.1"/>
    <property type="molecule type" value="Genomic_DNA"/>
</dbReference>
<dbReference type="Proteomes" id="UP000283497">
    <property type="component" value="Unassembled WGS sequence"/>
</dbReference>
<comment type="caution">
    <text evidence="2">The sequence shown here is derived from an EMBL/GenBank/DDBJ whole genome shotgun (WGS) entry which is preliminary data.</text>
</comment>
<dbReference type="RefSeq" id="WP_118314742.1">
    <property type="nucleotide sequence ID" value="NZ_QRNJ01000038.1"/>
</dbReference>
<sequence length="85" mass="9978">MDKNMETMPKNKQTHFSMVSGKEKEVIMKKLILNTTKNLILILTVVFLLWILISWFDIVAHNDPWRGSHEYMPGNAFSVLVHEYD</sequence>
<organism evidence="2 3">
    <name type="scientific">Anaerobutyricum hallii</name>
    <dbReference type="NCBI Taxonomy" id="39488"/>
    <lineage>
        <taxon>Bacteria</taxon>
        <taxon>Bacillati</taxon>
        <taxon>Bacillota</taxon>
        <taxon>Clostridia</taxon>
        <taxon>Lachnospirales</taxon>
        <taxon>Lachnospiraceae</taxon>
        <taxon>Anaerobutyricum</taxon>
    </lineage>
</organism>
<gene>
    <name evidence="2" type="ORF">DW068_10130</name>
</gene>
<feature type="transmembrane region" description="Helical" evidence="1">
    <location>
        <begin position="38"/>
        <end position="56"/>
    </location>
</feature>
<evidence type="ECO:0000313" key="3">
    <source>
        <dbReference type="Proteomes" id="UP000283497"/>
    </source>
</evidence>
<reference evidence="2 3" key="1">
    <citation type="submission" date="2018-08" db="EMBL/GenBank/DDBJ databases">
        <title>A genome reference for cultivated species of the human gut microbiota.</title>
        <authorList>
            <person name="Zou Y."/>
            <person name="Xue W."/>
            <person name="Luo G."/>
        </authorList>
    </citation>
    <scope>NUCLEOTIDE SEQUENCE [LARGE SCALE GENOMIC DNA]</scope>
    <source>
        <strain evidence="2 3">AF45-14BH</strain>
    </source>
</reference>
<keyword evidence="1" id="KW-0812">Transmembrane</keyword>
<name>A0A415G646_9FIRM</name>
<evidence type="ECO:0000313" key="2">
    <source>
        <dbReference type="EMBL" id="RHK38137.1"/>
    </source>
</evidence>
<evidence type="ECO:0000256" key="1">
    <source>
        <dbReference type="SAM" id="Phobius"/>
    </source>
</evidence>
<proteinExistence type="predicted"/>
<dbReference type="AlphaFoldDB" id="A0A415G646"/>
<protein>
    <submittedName>
        <fullName evidence="2">Uncharacterized protein</fullName>
    </submittedName>
</protein>